<reference evidence="8" key="1">
    <citation type="submission" date="2015-07" db="EMBL/GenBank/DDBJ databases">
        <title>Annotation of Plasmodium falciparum IGH-CR14.</title>
        <authorList>
            <consortium name="The Broad Institute Genome Sequencing Platform"/>
            <person name="Volkman S.K."/>
            <person name="Neafsey D.E."/>
            <person name="Dash A.P."/>
            <person name="Chitnis C.E."/>
            <person name="Hartl D.L."/>
            <person name="Young S.K."/>
            <person name="Zeng Q."/>
            <person name="Koehrsen M."/>
            <person name="Alvarado L."/>
            <person name="Berlin A."/>
            <person name="Borenstein D."/>
            <person name="Chapman S.B."/>
            <person name="Chen Z."/>
            <person name="Engels R."/>
            <person name="Freedman E."/>
            <person name="Gellesch M."/>
            <person name="Goldberg J."/>
            <person name="Griggs A."/>
            <person name="Gujja S."/>
            <person name="Heilman E.R."/>
            <person name="Heiman D.I."/>
            <person name="Howarth C."/>
            <person name="Jen D."/>
            <person name="Larson L."/>
            <person name="Mehta T."/>
            <person name="Neiman D."/>
            <person name="Park D."/>
            <person name="Pearson M."/>
            <person name="Roberts A."/>
            <person name="Saif S."/>
            <person name="Shea T."/>
            <person name="Shenoy N."/>
            <person name="Sisk P."/>
            <person name="Stolte C."/>
            <person name="Sykes S."/>
            <person name="Walk T."/>
            <person name="White J."/>
            <person name="Yandava C."/>
            <person name="Haas B."/>
            <person name="Henn M.R."/>
            <person name="Nusbaum C."/>
            <person name="Birren B."/>
        </authorList>
    </citation>
    <scope>NUCLEOTIDE SEQUENCE [LARGE SCALE GENOMIC DNA]</scope>
    <source>
        <strain evidence="8">IGH-CR14</strain>
    </source>
</reference>
<evidence type="ECO:0000259" key="4">
    <source>
        <dbReference type="Pfam" id="PF15445"/>
    </source>
</evidence>
<evidence type="ECO:0000313" key="7">
    <source>
        <dbReference type="EMBL" id="KNG74928.1"/>
    </source>
</evidence>
<evidence type="ECO:0000313" key="8">
    <source>
        <dbReference type="Proteomes" id="UP000054562"/>
    </source>
</evidence>
<dbReference type="InterPro" id="IPR041480">
    <property type="entry name" value="CIDR1_gamma"/>
</dbReference>
<feature type="region of interest" description="Disordered" evidence="1">
    <location>
        <begin position="135"/>
        <end position="156"/>
    </location>
</feature>
<feature type="compositionally biased region" description="Polar residues" evidence="1">
    <location>
        <begin position="954"/>
        <end position="974"/>
    </location>
</feature>
<dbReference type="InterPro" id="IPR054595">
    <property type="entry name" value="DBL_C"/>
</dbReference>
<organism evidence="7 8">
    <name type="scientific">Plasmodium falciparum IGH-CR14</name>
    <dbReference type="NCBI Taxonomy" id="580059"/>
    <lineage>
        <taxon>Eukaryota</taxon>
        <taxon>Sar</taxon>
        <taxon>Alveolata</taxon>
        <taxon>Apicomplexa</taxon>
        <taxon>Aconoidasida</taxon>
        <taxon>Haemosporida</taxon>
        <taxon>Plasmodiidae</taxon>
        <taxon>Plasmodium</taxon>
        <taxon>Plasmodium (Laverania)</taxon>
    </lineage>
</organism>
<feature type="domain" description="Duffy-antigen binding" evidence="3">
    <location>
        <begin position="270"/>
        <end position="522"/>
    </location>
</feature>
<dbReference type="InterPro" id="IPR029211">
    <property type="entry name" value="PfEMP1_ATS"/>
</dbReference>
<dbReference type="Gene3D" id="1.10.1900.40">
    <property type="entry name" value="Acidic terminal segments, variant surface antigen of PfEMP1"/>
    <property type="match status" value="2"/>
</dbReference>
<dbReference type="GO" id="GO:0016020">
    <property type="term" value="C:membrane"/>
    <property type="evidence" value="ECO:0007669"/>
    <property type="project" value="InterPro"/>
</dbReference>
<name>A0A0L1I722_PLAFA</name>
<dbReference type="Gene3D" id="1.20.58.1930">
    <property type="match status" value="1"/>
</dbReference>
<dbReference type="FunFam" id="1.20.58.1930:FF:000001">
    <property type="entry name" value="Erythrocyte membrane protein 1, PfEMP1"/>
    <property type="match status" value="1"/>
</dbReference>
<feature type="domain" description="Duffy-binding-like" evidence="2">
    <location>
        <begin position="1251"/>
        <end position="1398"/>
    </location>
</feature>
<dbReference type="FunFam" id="1.20.58.830:FF:000002">
    <property type="entry name" value="Erythrocyte membrane protein 1, PfEMP1"/>
    <property type="match status" value="1"/>
</dbReference>
<dbReference type="SUPFAM" id="SSF140924">
    <property type="entry name" value="Duffy binding domain-like"/>
    <property type="match status" value="4"/>
</dbReference>
<dbReference type="InterPro" id="IPR044932">
    <property type="entry name" value="PfEMP1_ATS_sf"/>
</dbReference>
<feature type="domain" description="Cysteine-rich interdomain region 1 gamma" evidence="5">
    <location>
        <begin position="1169"/>
        <end position="1235"/>
    </location>
</feature>
<dbReference type="Proteomes" id="UP000054562">
    <property type="component" value="Unassembled WGS sequence"/>
</dbReference>
<proteinExistence type="predicted"/>
<feature type="region of interest" description="Disordered" evidence="1">
    <location>
        <begin position="612"/>
        <end position="635"/>
    </location>
</feature>
<evidence type="ECO:0000259" key="5">
    <source>
        <dbReference type="Pfam" id="PF18562"/>
    </source>
</evidence>
<sequence length="1984" mass="225784">MKCATTSGKIQCNNHAPYDDYIPQRLRWMTEWAEWFCKMQSQEYDELMGKCGICMNGRCTGVSGTCKKCEKACKDYKKKIEPWENQWNEISGKYLMLYLETQIAAANGGTHTYSGAVEPKDEPVVDFLQELQKEIKNSDSKRPKRSAPGVTALTPNTPYETADRYIHQEIGNVGCNIQNEFCFKKNGDTSSTATNNEKYAFMQPPKGYEEACGCKSRPKPPEKKEDKKDACEIVEGILNGKSATSAIDGCNIKSDVNWECEKNIDPKYTGACMPPRRQKLCIHYLVDSGEKKKIKEPDNLKDAFIKCAAVETFLSWQKYKEDKKKEKQIVEGVDILLDDEEEEDNLQNELNKGIIPEDFKRKMFYTFGDYRDLCLGKDIGNDSGKDISGTVTSILSTKNGETQTTADDWWKTIEKEVWDGMVCALSYSTDDKKEIQGVRDKLTGSKINYNYNSIKTNLKKFVKKPQFLRWMIEWGEEFCVERKKKEDNINDACSGNYTGDACNDAEHRCNKACKAYEDYVNKKKGEFQGQTNRFVQNASDSKAHEEYEGYGYKAGEKIKQGNEYLLEKCDKRKCDCMDGDVGAVLPTDKPFGKYAFPKVKICNCLGGTHAPSAPPPAAQQPQPEAPQAPPTPPLPTVDACGIVAKIFEDTTTLQEACPTKYVNGREKFPNWKCVSSGEKTTTTGSSGAICIPPRRRRLYVGKLHDWASDETTKRSKSLETSDQKTPSGEKLRTAFIESAAVETFFAWHEYKEEKKREEKEQNEQNLGYKSSILENLQKQLKEGKIPEDFLRQMFYTFGDYRDIVVHGGSNTNGDTKDGGDSSNNDNIVVLASGTKEEKDKMEAIQKKIDEILEKSGNENSVKTVQSSRTAGPHPGISPSQNSVNDRQSLWETYAEPIWNGMVCALTYKEDTSGEKDKPPEVDPKVKSALFKDGKKPTDNYTYDKVELKEDKNSGARTTGDTSSPSGSNDPINNPKLSDFVKLPPFFRWLHEWGSDFCGKRARMLKNVKKACREKDNGDDTFCSGDGHDCTENGKLKHKNMFADPDCPGCYEECRKYRKWIDMKFEEFYKQKSIYQAEHGKLNGNSNGDNKEFCQQIKEKKTAADFLAALKHCKDGQNSGEKEYCKTCPPNEVTCNRGRRGRRSGRNECSQNGQKWKDVFEGIIENGENSTTINVHMIDRRWPFIKNYLGKSQKLQKSKDSNDLFKTSSLFKGIRKEQWKCKFNKEENTNVCKLDKFDQKVDLNEYTTFKVLLIYWLEDFIEGYYILKKRKLIEQCTQKGENTCDENSKKNCACVKKWVEKKTTEWEKIKDNFKHRKPDDGDTVVSKVRNFLQELIPRIAPTNDKGKVTELSDLERSLGCNCAERSEKEGGEDGTQKDIVQCLLKKLGEKANKCKDLPSDTECSQEQTLDLDDDDEPLEEEEEEKEKTNKQPGFCPPTPPRPPEPEEEGGCITEVPKPDVKEEEEEKEEEKDKGVEKVPPPKKPEAPALPQPQPTQPDLSPLKTALVTSTLAWSVGIGFAAFTYFYLKKKTKSSVGNLFQILQIPKSDYGTPTPKSKNRYIPYASDKYKGKTYIYMEGDSSGDEKYAFMSDTTDITSSESEYEELDINEIYPYQSPKYKTLIEVVLEPSGNNTTASGKNTPSDTQNDIQNDGIPSSKITDNEWNTLKDEFISQYLQSEQPNDVSNDYSSGDIPLNTQPNTLYFNKPEEKPFITSIHDRDLYTGEEYNYDMSTNSMDDPKYVSNNVYSGIDLINDTLSGNQHIDIYDELLKRKENELFGTNHTKKNTSTNSVAKNTNSDPIHNQLELFHTWLDRHRDMCENWNNKEELLDKLKEEWENETHSGNKHSDIPSGKLSDTPSDNNIHSDIHPSDIPSGKQSDIPSDNNIHSDIPYVLNTDVSIQIDMDNPKPINQFTNMDTILEDLDKPFNEPYYYDMYDDDIYYDVHDHDTSTVDSNAMDIPSKVQIEMDVNTKLVKEKYPIADVWDI</sequence>
<dbReference type="OrthoDB" id="10495164at2759"/>
<dbReference type="InterPro" id="IPR042202">
    <property type="entry name" value="Duffy-ag-bd_sf"/>
</dbReference>
<evidence type="ECO:0000259" key="6">
    <source>
        <dbReference type="Pfam" id="PF22672"/>
    </source>
</evidence>
<protein>
    <submittedName>
        <fullName evidence="7">Erythrocyte membrane protein 1</fullName>
    </submittedName>
</protein>
<reference evidence="8" key="2">
    <citation type="submission" date="2015-07" db="EMBL/GenBank/DDBJ databases">
        <title>The genome sequence of Plasmodium falciparum IGH-CR14.</title>
        <authorList>
            <consortium name="The Broad Institute Genome Sequencing Platform"/>
            <person name="Volkman S.K."/>
            <person name="Neafsey D.E."/>
            <person name="Dash A.P."/>
            <person name="Chitnis C.E."/>
            <person name="Hartl D.L."/>
            <person name="Young S.K."/>
            <person name="Kodira C.D."/>
            <person name="Zeng Q."/>
            <person name="Koehrsen M."/>
            <person name="Godfrey P."/>
            <person name="Alvarado L."/>
            <person name="Berlin A."/>
            <person name="Borenstein D."/>
            <person name="Chen Z."/>
            <person name="Engels R."/>
            <person name="Freedman E."/>
            <person name="Gellesch M."/>
            <person name="Goldberg J."/>
            <person name="Griggs A."/>
            <person name="Gujja S."/>
            <person name="Heiman D."/>
            <person name="Hepburn T."/>
            <person name="Howarth C."/>
            <person name="Jen D."/>
            <person name="Larson L."/>
            <person name="Lewis B."/>
            <person name="Mehta T."/>
            <person name="Park D."/>
            <person name="Pearson M."/>
            <person name="Roberts A."/>
            <person name="Saif S."/>
            <person name="Shea T."/>
            <person name="Shenoy N."/>
            <person name="Sisk P."/>
            <person name="Stolte C."/>
            <person name="Sykes S."/>
            <person name="Walk T."/>
            <person name="White J."/>
            <person name="Yandava C."/>
            <person name="Wirth D.F."/>
            <person name="Nusbaum C."/>
            <person name="Birren B."/>
        </authorList>
    </citation>
    <scope>NUCLEOTIDE SEQUENCE [LARGE SCALE GENOMIC DNA]</scope>
    <source>
        <strain evidence="8">IGH-CR14</strain>
    </source>
</reference>
<dbReference type="Pfam" id="PF22672">
    <property type="entry name" value="DBL_C"/>
    <property type="match status" value="1"/>
</dbReference>
<evidence type="ECO:0000259" key="2">
    <source>
        <dbReference type="Pfam" id="PF03011"/>
    </source>
</evidence>
<dbReference type="GO" id="GO:0046789">
    <property type="term" value="F:host cell surface receptor binding"/>
    <property type="evidence" value="ECO:0007669"/>
    <property type="project" value="InterPro"/>
</dbReference>
<dbReference type="FunFam" id="1.10.1900.40:FF:000001">
    <property type="entry name" value="Erythrocyte membrane protein 1"/>
    <property type="match status" value="1"/>
</dbReference>
<dbReference type="EMBL" id="GG665014">
    <property type="protein sequence ID" value="KNG74928.1"/>
    <property type="molecule type" value="Genomic_DNA"/>
</dbReference>
<dbReference type="Gene3D" id="1.20.58.830">
    <property type="match status" value="3"/>
</dbReference>
<gene>
    <name evidence="7" type="ORF">PFMG_00975</name>
</gene>
<evidence type="ECO:0000256" key="1">
    <source>
        <dbReference type="SAM" id="MobiDB-lite"/>
    </source>
</evidence>
<dbReference type="Pfam" id="PF18562">
    <property type="entry name" value="CIDR1_gamma"/>
    <property type="match status" value="1"/>
</dbReference>
<accession>A0A0L1I722</accession>
<dbReference type="Pfam" id="PF05424">
    <property type="entry name" value="Duffy_binding"/>
    <property type="match status" value="2"/>
</dbReference>
<feature type="compositionally biased region" description="Polar residues" evidence="1">
    <location>
        <begin position="857"/>
        <end position="869"/>
    </location>
</feature>
<feature type="region of interest" description="Disordered" evidence="1">
    <location>
        <begin position="710"/>
        <end position="730"/>
    </location>
</feature>
<dbReference type="Gene3D" id="1.20.1310.20">
    <property type="entry name" value="Duffy-antigen binding domain"/>
    <property type="match status" value="2"/>
</dbReference>
<feature type="compositionally biased region" description="Basic and acidic residues" evidence="1">
    <location>
        <begin position="910"/>
        <end position="953"/>
    </location>
</feature>
<dbReference type="InterPro" id="IPR004258">
    <property type="entry name" value="DBL"/>
</dbReference>
<evidence type="ECO:0000259" key="3">
    <source>
        <dbReference type="Pfam" id="PF05424"/>
    </source>
</evidence>
<dbReference type="Pfam" id="PF03011">
    <property type="entry name" value="PFEMP"/>
    <property type="match status" value="1"/>
</dbReference>
<feature type="compositionally biased region" description="Polar residues" evidence="1">
    <location>
        <begin position="1873"/>
        <end position="1885"/>
    </location>
</feature>
<feature type="domain" description="Duffy-binding-like" evidence="6">
    <location>
        <begin position="991"/>
        <end position="1121"/>
    </location>
</feature>
<feature type="domain" description="Plasmodium falciparum erythrocyte membrane protein 1 acidic terminal segment" evidence="4">
    <location>
        <begin position="1509"/>
        <end position="1984"/>
    </location>
</feature>
<feature type="domain" description="Duffy-antigen binding" evidence="3">
    <location>
        <begin position="689"/>
        <end position="915"/>
    </location>
</feature>
<dbReference type="InterPro" id="IPR008602">
    <property type="entry name" value="Duffy-antigen-binding"/>
</dbReference>
<dbReference type="FunFam" id="1.10.1900.40:FF:000005">
    <property type="entry name" value="Erythrocyte membrane protein 1, PfEMP1"/>
    <property type="match status" value="1"/>
</dbReference>
<feature type="region of interest" description="Disordered" evidence="1">
    <location>
        <begin position="910"/>
        <end position="974"/>
    </location>
</feature>
<feature type="region of interest" description="Disordered" evidence="1">
    <location>
        <begin position="1393"/>
        <end position="1500"/>
    </location>
</feature>
<feature type="region of interest" description="Disordered" evidence="1">
    <location>
        <begin position="856"/>
        <end position="884"/>
    </location>
</feature>
<feature type="region of interest" description="Disordered" evidence="1">
    <location>
        <begin position="1629"/>
        <end position="1658"/>
    </location>
</feature>
<feature type="compositionally biased region" description="Acidic residues" evidence="1">
    <location>
        <begin position="1408"/>
        <end position="1423"/>
    </location>
</feature>
<feature type="region of interest" description="Disordered" evidence="1">
    <location>
        <begin position="1837"/>
        <end position="1886"/>
    </location>
</feature>
<feature type="compositionally biased region" description="Basic and acidic residues" evidence="1">
    <location>
        <begin position="1837"/>
        <end position="1846"/>
    </location>
</feature>
<dbReference type="Pfam" id="PF15445">
    <property type="entry name" value="ATS"/>
    <property type="match status" value="1"/>
</dbReference>